<accession>A0A9D4L6G4</accession>
<reference evidence="1" key="1">
    <citation type="journal article" date="2019" name="bioRxiv">
        <title>The Genome of the Zebra Mussel, Dreissena polymorpha: A Resource for Invasive Species Research.</title>
        <authorList>
            <person name="McCartney M.A."/>
            <person name="Auch B."/>
            <person name="Kono T."/>
            <person name="Mallez S."/>
            <person name="Zhang Y."/>
            <person name="Obille A."/>
            <person name="Becker A."/>
            <person name="Abrahante J.E."/>
            <person name="Garbe J."/>
            <person name="Badalamenti J.P."/>
            <person name="Herman A."/>
            <person name="Mangelson H."/>
            <person name="Liachko I."/>
            <person name="Sullivan S."/>
            <person name="Sone E.D."/>
            <person name="Koren S."/>
            <person name="Silverstein K.A.T."/>
            <person name="Beckman K.B."/>
            <person name="Gohl D.M."/>
        </authorList>
    </citation>
    <scope>NUCLEOTIDE SEQUENCE</scope>
    <source>
        <strain evidence="1">Duluth1</strain>
        <tissue evidence="1">Whole animal</tissue>
    </source>
</reference>
<name>A0A9D4L6G4_DREPO</name>
<evidence type="ECO:0000313" key="2">
    <source>
        <dbReference type="Proteomes" id="UP000828390"/>
    </source>
</evidence>
<keyword evidence="2" id="KW-1185">Reference proteome</keyword>
<dbReference type="EMBL" id="JAIWYP010000003">
    <property type="protein sequence ID" value="KAH3852123.1"/>
    <property type="molecule type" value="Genomic_DNA"/>
</dbReference>
<reference evidence="1" key="2">
    <citation type="submission" date="2020-11" db="EMBL/GenBank/DDBJ databases">
        <authorList>
            <person name="McCartney M.A."/>
            <person name="Auch B."/>
            <person name="Kono T."/>
            <person name="Mallez S."/>
            <person name="Becker A."/>
            <person name="Gohl D.M."/>
            <person name="Silverstein K.A.T."/>
            <person name="Koren S."/>
            <person name="Bechman K.B."/>
            <person name="Herman A."/>
            <person name="Abrahante J.E."/>
            <person name="Garbe J."/>
        </authorList>
    </citation>
    <scope>NUCLEOTIDE SEQUENCE</scope>
    <source>
        <strain evidence="1">Duluth1</strain>
        <tissue evidence="1">Whole animal</tissue>
    </source>
</reference>
<dbReference type="AlphaFoldDB" id="A0A9D4L6G4"/>
<evidence type="ECO:0000313" key="1">
    <source>
        <dbReference type="EMBL" id="KAH3852123.1"/>
    </source>
</evidence>
<protein>
    <submittedName>
        <fullName evidence="1">Uncharacterized protein</fullName>
    </submittedName>
</protein>
<proteinExistence type="predicted"/>
<gene>
    <name evidence="1" type="ORF">DPMN_094621</name>
</gene>
<organism evidence="1 2">
    <name type="scientific">Dreissena polymorpha</name>
    <name type="common">Zebra mussel</name>
    <name type="synonym">Mytilus polymorpha</name>
    <dbReference type="NCBI Taxonomy" id="45954"/>
    <lineage>
        <taxon>Eukaryota</taxon>
        <taxon>Metazoa</taxon>
        <taxon>Spiralia</taxon>
        <taxon>Lophotrochozoa</taxon>
        <taxon>Mollusca</taxon>
        <taxon>Bivalvia</taxon>
        <taxon>Autobranchia</taxon>
        <taxon>Heteroconchia</taxon>
        <taxon>Euheterodonta</taxon>
        <taxon>Imparidentia</taxon>
        <taxon>Neoheterodontei</taxon>
        <taxon>Myida</taxon>
        <taxon>Dreissenoidea</taxon>
        <taxon>Dreissenidae</taxon>
        <taxon>Dreissena</taxon>
    </lineage>
</organism>
<sequence length="65" mass="7370">MMLWDQFLYQPKAGDKANYLPELVWIGCLGQFTGFITFRNYPNLAGVTNAVPYSLKYCDSAQSVL</sequence>
<dbReference type="Proteomes" id="UP000828390">
    <property type="component" value="Unassembled WGS sequence"/>
</dbReference>
<comment type="caution">
    <text evidence="1">The sequence shown here is derived from an EMBL/GenBank/DDBJ whole genome shotgun (WGS) entry which is preliminary data.</text>
</comment>